<comment type="caution">
    <text evidence="1">The sequence shown here is derived from an EMBL/GenBank/DDBJ whole genome shotgun (WGS) entry which is preliminary data.</text>
</comment>
<protein>
    <submittedName>
        <fullName evidence="1">Uncharacterized protein</fullName>
    </submittedName>
</protein>
<dbReference type="AlphaFoldDB" id="A0AAD9UIY2"/>
<proteinExistence type="predicted"/>
<dbReference type="EMBL" id="JAODUO010000062">
    <property type="protein sequence ID" value="KAK2191020.1"/>
    <property type="molecule type" value="Genomic_DNA"/>
</dbReference>
<evidence type="ECO:0000313" key="1">
    <source>
        <dbReference type="EMBL" id="KAK2191020.1"/>
    </source>
</evidence>
<dbReference type="Proteomes" id="UP001209878">
    <property type="component" value="Unassembled WGS sequence"/>
</dbReference>
<evidence type="ECO:0000313" key="2">
    <source>
        <dbReference type="Proteomes" id="UP001209878"/>
    </source>
</evidence>
<gene>
    <name evidence="1" type="ORF">NP493_62g02006</name>
</gene>
<name>A0AAD9UIY2_RIDPI</name>
<keyword evidence="2" id="KW-1185">Reference proteome</keyword>
<organism evidence="1 2">
    <name type="scientific">Ridgeia piscesae</name>
    <name type="common">Tubeworm</name>
    <dbReference type="NCBI Taxonomy" id="27915"/>
    <lineage>
        <taxon>Eukaryota</taxon>
        <taxon>Metazoa</taxon>
        <taxon>Spiralia</taxon>
        <taxon>Lophotrochozoa</taxon>
        <taxon>Annelida</taxon>
        <taxon>Polychaeta</taxon>
        <taxon>Sedentaria</taxon>
        <taxon>Canalipalpata</taxon>
        <taxon>Sabellida</taxon>
        <taxon>Siboglinidae</taxon>
        <taxon>Ridgeia</taxon>
    </lineage>
</organism>
<sequence length="150" mass="16867">MTSPPDVTSSARHNGKIGVVIPANHSAAPTVKPLGHRPVVTIPVAPTSLRPSMSGHRDYSGISDVTNELRSRHRMWWRCNRRSSYRVWCCGVARERKTCNDIIGGSRGLDWDRNDLRTIPLSPRMLDLAVRYLSDPVRGDVSCRRVLVQR</sequence>
<reference evidence="1" key="1">
    <citation type="journal article" date="2023" name="Mol. Biol. Evol.">
        <title>Third-Generation Sequencing Reveals the Adaptive Role of the Epigenome in Three Deep-Sea Polychaetes.</title>
        <authorList>
            <person name="Perez M."/>
            <person name="Aroh O."/>
            <person name="Sun Y."/>
            <person name="Lan Y."/>
            <person name="Juniper S.K."/>
            <person name="Young C.R."/>
            <person name="Angers B."/>
            <person name="Qian P.Y."/>
        </authorList>
    </citation>
    <scope>NUCLEOTIDE SEQUENCE</scope>
    <source>
        <strain evidence="1">R07B-5</strain>
    </source>
</reference>
<accession>A0AAD9UIY2</accession>